<dbReference type="AlphaFoldDB" id="A0A1Y2C623"/>
<evidence type="ECO:0000313" key="2">
    <source>
        <dbReference type="Proteomes" id="UP000193642"/>
    </source>
</evidence>
<protein>
    <recommendedName>
        <fullName evidence="3">DDE-1 domain-containing protein</fullName>
    </recommendedName>
</protein>
<proteinExistence type="predicted"/>
<dbReference type="EMBL" id="MCGO01000028">
    <property type="protein sequence ID" value="ORY42490.1"/>
    <property type="molecule type" value="Genomic_DNA"/>
</dbReference>
<sequence length="339" mass="37451">MLSKWVRSFETIKDESVRQGGKYMHCGWGSVMVDSGRKEHSRINRAPPSLSHSSVDFDGIPSILSSSPSMVRCMFLEEEVKLSGLVADQSNRGFAVSLSDLSVWMLAHVKDPLQVLANAALDVGMGQQRIAAFDDFIYRQQTNGLTVKDVYNFDQTRLYFDMSLKKTVHWKGSTNVIIKNTGNESTGFSVGLMCLGDGHRLPPLVVFKGARTGRLAKTVPVQFDGDLILNECIPQLKSDASGRKNAGIIPAVIPGGYTSKLTSTTRYWNHQTFQGWNSAKVDSLDGNSITDASELNADGRRKRPSHAIICSWISSAWNDVDNSVFEAAFRKGLWARRAI</sequence>
<accession>A0A1Y2C623</accession>
<organism evidence="1 2">
    <name type="scientific">Rhizoclosmatium globosum</name>
    <dbReference type="NCBI Taxonomy" id="329046"/>
    <lineage>
        <taxon>Eukaryota</taxon>
        <taxon>Fungi</taxon>
        <taxon>Fungi incertae sedis</taxon>
        <taxon>Chytridiomycota</taxon>
        <taxon>Chytridiomycota incertae sedis</taxon>
        <taxon>Chytridiomycetes</taxon>
        <taxon>Chytridiales</taxon>
        <taxon>Chytriomycetaceae</taxon>
        <taxon>Rhizoclosmatium</taxon>
    </lineage>
</organism>
<evidence type="ECO:0008006" key="3">
    <source>
        <dbReference type="Google" id="ProtNLM"/>
    </source>
</evidence>
<dbReference type="STRING" id="329046.A0A1Y2C623"/>
<dbReference type="OrthoDB" id="2444593at2759"/>
<keyword evidence="2" id="KW-1185">Reference proteome</keyword>
<name>A0A1Y2C623_9FUNG</name>
<gene>
    <name evidence="1" type="ORF">BCR33DRAFT_786231</name>
</gene>
<dbReference type="Proteomes" id="UP000193642">
    <property type="component" value="Unassembled WGS sequence"/>
</dbReference>
<comment type="caution">
    <text evidence="1">The sequence shown here is derived from an EMBL/GenBank/DDBJ whole genome shotgun (WGS) entry which is preliminary data.</text>
</comment>
<reference evidence="1 2" key="1">
    <citation type="submission" date="2016-07" db="EMBL/GenBank/DDBJ databases">
        <title>Pervasive Adenine N6-methylation of Active Genes in Fungi.</title>
        <authorList>
            <consortium name="DOE Joint Genome Institute"/>
            <person name="Mondo S.J."/>
            <person name="Dannebaum R.O."/>
            <person name="Kuo R.C."/>
            <person name="Labutti K."/>
            <person name="Haridas S."/>
            <person name="Kuo A."/>
            <person name="Salamov A."/>
            <person name="Ahrendt S.R."/>
            <person name="Lipzen A."/>
            <person name="Sullivan W."/>
            <person name="Andreopoulos W.B."/>
            <person name="Clum A."/>
            <person name="Lindquist E."/>
            <person name="Daum C."/>
            <person name="Ramamoorthy G.K."/>
            <person name="Gryganskyi A."/>
            <person name="Culley D."/>
            <person name="Magnuson J.K."/>
            <person name="James T.Y."/>
            <person name="O'Malley M.A."/>
            <person name="Stajich J.E."/>
            <person name="Spatafora J.W."/>
            <person name="Visel A."/>
            <person name="Grigoriev I.V."/>
        </authorList>
    </citation>
    <scope>NUCLEOTIDE SEQUENCE [LARGE SCALE GENOMIC DNA]</scope>
    <source>
        <strain evidence="1 2">JEL800</strain>
    </source>
</reference>
<evidence type="ECO:0000313" key="1">
    <source>
        <dbReference type="EMBL" id="ORY42490.1"/>
    </source>
</evidence>